<organism evidence="1 2">
    <name type="scientific">Vigna mungo</name>
    <name type="common">Black gram</name>
    <name type="synonym">Phaseolus mungo</name>
    <dbReference type="NCBI Taxonomy" id="3915"/>
    <lineage>
        <taxon>Eukaryota</taxon>
        <taxon>Viridiplantae</taxon>
        <taxon>Streptophyta</taxon>
        <taxon>Embryophyta</taxon>
        <taxon>Tracheophyta</taxon>
        <taxon>Spermatophyta</taxon>
        <taxon>Magnoliopsida</taxon>
        <taxon>eudicotyledons</taxon>
        <taxon>Gunneridae</taxon>
        <taxon>Pentapetalae</taxon>
        <taxon>rosids</taxon>
        <taxon>fabids</taxon>
        <taxon>Fabales</taxon>
        <taxon>Fabaceae</taxon>
        <taxon>Papilionoideae</taxon>
        <taxon>50 kb inversion clade</taxon>
        <taxon>NPAAA clade</taxon>
        <taxon>indigoferoid/millettioid clade</taxon>
        <taxon>Phaseoleae</taxon>
        <taxon>Vigna</taxon>
    </lineage>
</organism>
<sequence length="110" mass="12537">MLSIISRQQINSITKFNPIVVSHFKFLNVIFHPFLLFNCCPFSKNGTLFSTSTLFKNGAAFTAPAPPTESFSKPTNLSNIVYRTDLTIKLIKLQHCFVHFFFKISSNILF</sequence>
<dbReference type="Proteomes" id="UP001374535">
    <property type="component" value="Chromosome 2"/>
</dbReference>
<reference evidence="1 2" key="1">
    <citation type="journal article" date="2023" name="Life. Sci Alliance">
        <title>Evolutionary insights into 3D genome organization and epigenetic landscape of Vigna mungo.</title>
        <authorList>
            <person name="Junaid A."/>
            <person name="Singh B."/>
            <person name="Bhatia S."/>
        </authorList>
    </citation>
    <scope>NUCLEOTIDE SEQUENCE [LARGE SCALE GENOMIC DNA]</scope>
    <source>
        <strain evidence="1">Urdbean</strain>
    </source>
</reference>
<proteinExistence type="predicted"/>
<protein>
    <submittedName>
        <fullName evidence="1">Uncharacterized protein</fullName>
    </submittedName>
</protein>
<gene>
    <name evidence="1" type="ORF">V8G54_007285</name>
</gene>
<keyword evidence="2" id="KW-1185">Reference proteome</keyword>
<evidence type="ECO:0000313" key="2">
    <source>
        <dbReference type="Proteomes" id="UP001374535"/>
    </source>
</evidence>
<evidence type="ECO:0000313" key="1">
    <source>
        <dbReference type="EMBL" id="WVZ19963.1"/>
    </source>
</evidence>
<accession>A0AAQ3P217</accession>
<dbReference type="AlphaFoldDB" id="A0AAQ3P217"/>
<dbReference type="EMBL" id="CP144699">
    <property type="protein sequence ID" value="WVZ19963.1"/>
    <property type="molecule type" value="Genomic_DNA"/>
</dbReference>
<name>A0AAQ3P217_VIGMU</name>